<gene>
    <name evidence="1" type="ORF">BaRGS_00010057</name>
</gene>
<proteinExistence type="predicted"/>
<evidence type="ECO:0000313" key="2">
    <source>
        <dbReference type="Proteomes" id="UP001519460"/>
    </source>
</evidence>
<dbReference type="Proteomes" id="UP001519460">
    <property type="component" value="Unassembled WGS sequence"/>
</dbReference>
<evidence type="ECO:0000313" key="1">
    <source>
        <dbReference type="EMBL" id="KAK7498680.1"/>
    </source>
</evidence>
<comment type="caution">
    <text evidence="1">The sequence shown here is derived from an EMBL/GenBank/DDBJ whole genome shotgun (WGS) entry which is preliminary data.</text>
</comment>
<accession>A0ABD0LGV2</accession>
<keyword evidence="2" id="KW-1185">Reference proteome</keyword>
<name>A0ABD0LGV2_9CAEN</name>
<reference evidence="1 2" key="1">
    <citation type="journal article" date="2023" name="Sci. Data">
        <title>Genome assembly of the Korean intertidal mud-creeper Batillaria attramentaria.</title>
        <authorList>
            <person name="Patra A.K."/>
            <person name="Ho P.T."/>
            <person name="Jun S."/>
            <person name="Lee S.J."/>
            <person name="Kim Y."/>
            <person name="Won Y.J."/>
        </authorList>
    </citation>
    <scope>NUCLEOTIDE SEQUENCE [LARGE SCALE GENOMIC DNA]</scope>
    <source>
        <strain evidence="1">Wonlab-2016</strain>
    </source>
</reference>
<organism evidence="1 2">
    <name type="scientific">Batillaria attramentaria</name>
    <dbReference type="NCBI Taxonomy" id="370345"/>
    <lineage>
        <taxon>Eukaryota</taxon>
        <taxon>Metazoa</taxon>
        <taxon>Spiralia</taxon>
        <taxon>Lophotrochozoa</taxon>
        <taxon>Mollusca</taxon>
        <taxon>Gastropoda</taxon>
        <taxon>Caenogastropoda</taxon>
        <taxon>Sorbeoconcha</taxon>
        <taxon>Cerithioidea</taxon>
        <taxon>Batillariidae</taxon>
        <taxon>Batillaria</taxon>
    </lineage>
</organism>
<protein>
    <submittedName>
        <fullName evidence="1">Uncharacterized protein</fullName>
    </submittedName>
</protein>
<dbReference type="EMBL" id="JACVVK020000049">
    <property type="protein sequence ID" value="KAK7498680.1"/>
    <property type="molecule type" value="Genomic_DNA"/>
</dbReference>
<dbReference type="AlphaFoldDB" id="A0ABD0LGV2"/>
<sequence length="80" mass="9268">MATAEEEESQWDVKFREDEELEFFTELALHETERWLTAEVRRQRCDVIIMIVIQMDTCPIHLAVANMQLTSVPSLAVGSE</sequence>